<sequence>MPNWVIISIGFLAQGLFSSRLILQWIVSEKNKKVLTPKLFWEVSLFASVLLFLYGYLRHDFSIMLGQTLTYYIYIRNIQLQNHWKEFPKIVRIFLYIFPALIVLYGFNNGIFDVDLLFKNEKIPMWLLFLGVVSQVLFTFRFVYQWIYSERKHESQLPMGFWAISLTGSLLILIYAIIRKDPVLFVGHFMGFIVYARNILIKRKEKNGSVD</sequence>
<keyword evidence="1" id="KW-0812">Transmembrane</keyword>
<proteinExistence type="predicted"/>
<feature type="transmembrane region" description="Helical" evidence="1">
    <location>
        <begin position="61"/>
        <end position="78"/>
    </location>
</feature>
<evidence type="ECO:0000256" key="1">
    <source>
        <dbReference type="SAM" id="Phobius"/>
    </source>
</evidence>
<feature type="transmembrane region" description="Helical" evidence="1">
    <location>
        <begin position="127"/>
        <end position="147"/>
    </location>
</feature>
<feature type="domain" description="Lipid A biosynthesis N-terminal" evidence="2">
    <location>
        <begin position="9"/>
        <end position="80"/>
    </location>
</feature>
<evidence type="ECO:0000259" key="2">
    <source>
        <dbReference type="SMART" id="SM01259"/>
    </source>
</evidence>
<keyword evidence="1" id="KW-0472">Membrane</keyword>
<dbReference type="InterPro" id="IPR011499">
    <property type="entry name" value="Lipid_A_biosynth_N"/>
</dbReference>
<dbReference type="SMART" id="SM01259">
    <property type="entry name" value="LAB_N"/>
    <property type="match status" value="2"/>
</dbReference>
<evidence type="ECO:0000313" key="4">
    <source>
        <dbReference type="Proteomes" id="UP000254737"/>
    </source>
</evidence>
<keyword evidence="1" id="KW-1133">Transmembrane helix</keyword>
<dbReference type="AlphaFoldDB" id="A0A376G5E4"/>
<dbReference type="Gene3D" id="1.20.1280.290">
    <property type="match status" value="1"/>
</dbReference>
<dbReference type="EMBL" id="UFXS01000001">
    <property type="protein sequence ID" value="STD53846.1"/>
    <property type="molecule type" value="Genomic_DNA"/>
</dbReference>
<feature type="transmembrane region" description="Helical" evidence="1">
    <location>
        <begin position="6"/>
        <end position="27"/>
    </location>
</feature>
<dbReference type="RefSeq" id="WP_114998773.1">
    <property type="nucleotide sequence ID" value="NZ_UFXS01000001.1"/>
</dbReference>
<dbReference type="Proteomes" id="UP000254737">
    <property type="component" value="Unassembled WGS sequence"/>
</dbReference>
<dbReference type="Pfam" id="PF07578">
    <property type="entry name" value="LAB_N"/>
    <property type="match status" value="2"/>
</dbReference>
<evidence type="ECO:0000313" key="3">
    <source>
        <dbReference type="EMBL" id="STD53846.1"/>
    </source>
</evidence>
<organism evidence="3 4">
    <name type="scientific">Empedobacter falsenii</name>
    <dbReference type="NCBI Taxonomy" id="343874"/>
    <lineage>
        <taxon>Bacteria</taxon>
        <taxon>Pseudomonadati</taxon>
        <taxon>Bacteroidota</taxon>
        <taxon>Flavobacteriia</taxon>
        <taxon>Flavobacteriales</taxon>
        <taxon>Weeksellaceae</taxon>
        <taxon>Empedobacter</taxon>
    </lineage>
</organism>
<protein>
    <submittedName>
        <fullName evidence="3">Lipid-A-disaccharide synthase</fullName>
    </submittedName>
</protein>
<accession>A0A376G5E4</accession>
<dbReference type="STRING" id="343874.GCA_000805695_01161"/>
<dbReference type="GO" id="GO:0016020">
    <property type="term" value="C:membrane"/>
    <property type="evidence" value="ECO:0007669"/>
    <property type="project" value="GOC"/>
</dbReference>
<gene>
    <name evidence="3" type="ORF">NCTC13456_00701</name>
</gene>
<feature type="transmembrane region" description="Helical" evidence="1">
    <location>
        <begin position="39"/>
        <end position="55"/>
    </location>
</feature>
<dbReference type="GO" id="GO:0008915">
    <property type="term" value="F:lipid-A-disaccharide synthase activity"/>
    <property type="evidence" value="ECO:0007669"/>
    <property type="project" value="InterPro"/>
</dbReference>
<feature type="transmembrane region" description="Helical" evidence="1">
    <location>
        <begin position="184"/>
        <end position="201"/>
    </location>
</feature>
<dbReference type="GO" id="GO:0009245">
    <property type="term" value="P:lipid A biosynthetic process"/>
    <property type="evidence" value="ECO:0007669"/>
    <property type="project" value="InterPro"/>
</dbReference>
<feature type="transmembrane region" description="Helical" evidence="1">
    <location>
        <begin position="90"/>
        <end position="107"/>
    </location>
</feature>
<feature type="domain" description="Lipid A biosynthesis N-terminal" evidence="2">
    <location>
        <begin position="130"/>
        <end position="201"/>
    </location>
</feature>
<reference evidence="3 4" key="1">
    <citation type="submission" date="2018-06" db="EMBL/GenBank/DDBJ databases">
        <authorList>
            <consortium name="Pathogen Informatics"/>
            <person name="Doyle S."/>
        </authorList>
    </citation>
    <scope>NUCLEOTIDE SEQUENCE [LARGE SCALE GENOMIC DNA]</scope>
    <source>
        <strain evidence="3 4">NCTC13456</strain>
    </source>
</reference>
<feature type="transmembrane region" description="Helical" evidence="1">
    <location>
        <begin position="159"/>
        <end position="178"/>
    </location>
</feature>
<name>A0A376G5E4_9FLAO</name>